<dbReference type="SUPFAM" id="SSF81383">
    <property type="entry name" value="F-box domain"/>
    <property type="match status" value="1"/>
</dbReference>
<dbReference type="AlphaFoldDB" id="A0A2I1GL38"/>
<comment type="caution">
    <text evidence="1">The sequence shown here is derived from an EMBL/GenBank/DDBJ whole genome shotgun (WGS) entry which is preliminary data.</text>
</comment>
<evidence type="ECO:0000313" key="2">
    <source>
        <dbReference type="Proteomes" id="UP000234323"/>
    </source>
</evidence>
<evidence type="ECO:0000313" key="1">
    <source>
        <dbReference type="EMBL" id="PKY47352.1"/>
    </source>
</evidence>
<gene>
    <name evidence="1" type="ORF">RhiirA4_543903</name>
</gene>
<dbReference type="InterPro" id="IPR036047">
    <property type="entry name" value="F-box-like_dom_sf"/>
</dbReference>
<dbReference type="SUPFAM" id="SSF52047">
    <property type="entry name" value="RNI-like"/>
    <property type="match status" value="1"/>
</dbReference>
<dbReference type="EMBL" id="LLXI01000538">
    <property type="protein sequence ID" value="PKY47352.1"/>
    <property type="molecule type" value="Genomic_DNA"/>
</dbReference>
<dbReference type="VEuPathDB" id="FungiDB:FUN_003133"/>
<sequence>MARQLPAECLNEILEYLEDDKLTLHSCLLVNRLWCKISVRIMWRDIWNFKRFYQQRPLRVATSILSTLIACLSNESKELLNRNEIFILTPTSKSPLFNYAAFCKVLSINEINRIIKNVLRNMPAEINSLNDKNNLVANEVIKIRIVKNVLRNIPADINSSNDKNNLIANEVIKMFTSQISSLKKLTYYHNRFYHLNISFPYFPGARDLSELCCASNLPTNFFYQLSQICHNLQSIFIEFHNNDVSNELKELISSQNNLKTLALSAFDGSWANIIPTITKHSHTITKLQLYGDNEELPLSFVRLFSNLQEFIFSFYDGTGFEDFKMLQYVHFSKLQVLKIPYQCPRPQYIMKFLENNGKNLKKYYTDENDNALSLSVAKFCPNLKSLFVIFSNGEIDILKKIFISCQYLESIKIWCGEKFLTEKEVLETVASHSPNNFCELRIYNSSNSNISSEDLESFFINWKNRASKKLLSLVIIEDYYANLLTDYENMDIIEKYENLGIVKLTTIGYEKEKIDDDLDYYY</sequence>
<name>A0A2I1GL38_9GLOM</name>
<organism evidence="1 2">
    <name type="scientific">Rhizophagus irregularis</name>
    <dbReference type="NCBI Taxonomy" id="588596"/>
    <lineage>
        <taxon>Eukaryota</taxon>
        <taxon>Fungi</taxon>
        <taxon>Fungi incertae sedis</taxon>
        <taxon>Mucoromycota</taxon>
        <taxon>Glomeromycotina</taxon>
        <taxon>Glomeromycetes</taxon>
        <taxon>Glomerales</taxon>
        <taxon>Glomeraceae</taxon>
        <taxon>Rhizophagus</taxon>
    </lineage>
</organism>
<dbReference type="Proteomes" id="UP000234323">
    <property type="component" value="Unassembled WGS sequence"/>
</dbReference>
<dbReference type="VEuPathDB" id="FungiDB:RhiirFUN_023760"/>
<dbReference type="InterPro" id="IPR032675">
    <property type="entry name" value="LRR_dom_sf"/>
</dbReference>
<keyword evidence="2" id="KW-1185">Reference proteome</keyword>
<reference evidence="1 2" key="1">
    <citation type="submission" date="2015-10" db="EMBL/GenBank/DDBJ databases">
        <title>Genome analyses suggest a sexual origin of heterokaryosis in a supposedly ancient asexual fungus.</title>
        <authorList>
            <person name="Ropars J."/>
            <person name="Sedzielewska K."/>
            <person name="Noel J."/>
            <person name="Charron P."/>
            <person name="Farinelli L."/>
            <person name="Marton T."/>
            <person name="Kruger M."/>
            <person name="Pelin A."/>
            <person name="Brachmann A."/>
            <person name="Corradi N."/>
        </authorList>
    </citation>
    <scope>NUCLEOTIDE SEQUENCE [LARGE SCALE GENOMIC DNA]</scope>
    <source>
        <strain evidence="1 2">A4</strain>
    </source>
</reference>
<dbReference type="Gene3D" id="3.80.10.10">
    <property type="entry name" value="Ribonuclease Inhibitor"/>
    <property type="match status" value="1"/>
</dbReference>
<proteinExistence type="predicted"/>
<protein>
    <recommendedName>
        <fullName evidence="3">F-box domain-containing protein</fullName>
    </recommendedName>
</protein>
<accession>A0A2I1GL38</accession>
<evidence type="ECO:0008006" key="3">
    <source>
        <dbReference type="Google" id="ProtNLM"/>
    </source>
</evidence>
<dbReference type="VEuPathDB" id="FungiDB:RhiirA1_452558"/>